<dbReference type="GO" id="GO:0005886">
    <property type="term" value="C:plasma membrane"/>
    <property type="evidence" value="ECO:0007669"/>
    <property type="project" value="TreeGrafter"/>
</dbReference>
<dbReference type="EMBL" id="JAINUG010000410">
    <property type="protein sequence ID" value="KAJ8372221.1"/>
    <property type="molecule type" value="Genomic_DNA"/>
</dbReference>
<gene>
    <name evidence="6" type="ORF">AAFF_G00293400</name>
</gene>
<evidence type="ECO:0000259" key="5">
    <source>
        <dbReference type="PROSITE" id="PS51004"/>
    </source>
</evidence>
<evidence type="ECO:0000256" key="3">
    <source>
        <dbReference type="SAM" id="MobiDB-lite"/>
    </source>
</evidence>
<keyword evidence="4" id="KW-0812">Transmembrane</keyword>
<dbReference type="InterPro" id="IPR036352">
    <property type="entry name" value="Semap_dom_sf"/>
</dbReference>
<dbReference type="InterPro" id="IPR045791">
    <property type="entry name" value="Sema4F_C"/>
</dbReference>
<feature type="compositionally biased region" description="Polar residues" evidence="3">
    <location>
        <begin position="1"/>
        <end position="18"/>
    </location>
</feature>
<keyword evidence="7" id="KW-1185">Reference proteome</keyword>
<keyword evidence="1" id="KW-0325">Glycoprotein</keyword>
<dbReference type="GO" id="GO:0030215">
    <property type="term" value="F:semaphorin receptor binding"/>
    <property type="evidence" value="ECO:0007669"/>
    <property type="project" value="InterPro"/>
</dbReference>
<feature type="transmembrane region" description="Helical" evidence="4">
    <location>
        <begin position="311"/>
        <end position="332"/>
    </location>
</feature>
<dbReference type="Proteomes" id="UP001221898">
    <property type="component" value="Unassembled WGS sequence"/>
</dbReference>
<dbReference type="InterPro" id="IPR027231">
    <property type="entry name" value="Semaphorin"/>
</dbReference>
<dbReference type="PROSITE" id="PS51004">
    <property type="entry name" value="SEMA"/>
    <property type="match status" value="1"/>
</dbReference>
<sequence>MEGSFKQQKSCDGSSNPETPLKPRPGQCITSALKAAGIESSLNLPDDVLSFVRDHPLMENSVVAAPLVVRRGITYTKIAVTLMPVSGTDQNNGAVLHLGTDTGELHRILVRGDSVFLLQEIPLFNKPVTNILLHQDQVVVSSLLSVACVLAEGVACIPAVRPAPTDTAVCGERGPVCPSHPGVLRLKGRSHSGRARVQKVSHSTAPAARCSPEVQVLQVRVGLRVVLPCVQVSPSPCYWTHPPGRHTRLQHWDLAVTVTRETAGSYACFCQEGGAAGGEGRSQCGRAAYELVLEDPSMGASVGHARLRGSLALYLVCLFLGLLFGAFLVIILRKQSPAPSPPQKDTPVGFSSV</sequence>
<comment type="caution">
    <text evidence="2">Lacks conserved residue(s) required for the propagation of feature annotation.</text>
</comment>
<dbReference type="Pfam" id="PF01403">
    <property type="entry name" value="Sema"/>
    <property type="match status" value="1"/>
</dbReference>
<dbReference type="GO" id="GO:0001755">
    <property type="term" value="P:neural crest cell migration"/>
    <property type="evidence" value="ECO:0007669"/>
    <property type="project" value="TreeGrafter"/>
</dbReference>
<evidence type="ECO:0000256" key="4">
    <source>
        <dbReference type="SAM" id="Phobius"/>
    </source>
</evidence>
<dbReference type="Pfam" id="PF19428">
    <property type="entry name" value="Sema4F_C"/>
    <property type="match status" value="1"/>
</dbReference>
<dbReference type="AlphaFoldDB" id="A0AAD7RBT2"/>
<dbReference type="GO" id="GO:0045499">
    <property type="term" value="F:chemorepellent activity"/>
    <property type="evidence" value="ECO:0007669"/>
    <property type="project" value="TreeGrafter"/>
</dbReference>
<dbReference type="InterPro" id="IPR001627">
    <property type="entry name" value="Semap_dom"/>
</dbReference>
<reference evidence="6" key="1">
    <citation type="journal article" date="2023" name="Science">
        <title>Genome structures resolve the early diversification of teleost fishes.</title>
        <authorList>
            <person name="Parey E."/>
            <person name="Louis A."/>
            <person name="Montfort J."/>
            <person name="Bouchez O."/>
            <person name="Roques C."/>
            <person name="Iampietro C."/>
            <person name="Lluch J."/>
            <person name="Castinel A."/>
            <person name="Donnadieu C."/>
            <person name="Desvignes T."/>
            <person name="Floi Bucao C."/>
            <person name="Jouanno E."/>
            <person name="Wen M."/>
            <person name="Mejri S."/>
            <person name="Dirks R."/>
            <person name="Jansen H."/>
            <person name="Henkel C."/>
            <person name="Chen W.J."/>
            <person name="Zahm M."/>
            <person name="Cabau C."/>
            <person name="Klopp C."/>
            <person name="Thompson A.W."/>
            <person name="Robinson-Rechavi M."/>
            <person name="Braasch I."/>
            <person name="Lecointre G."/>
            <person name="Bobe J."/>
            <person name="Postlethwait J.H."/>
            <person name="Berthelot C."/>
            <person name="Roest Crollius H."/>
            <person name="Guiguen Y."/>
        </authorList>
    </citation>
    <scope>NUCLEOTIDE SEQUENCE</scope>
    <source>
        <strain evidence="6">NC1722</strain>
    </source>
</reference>
<proteinExistence type="predicted"/>
<keyword evidence="4" id="KW-1133">Transmembrane helix</keyword>
<organism evidence="6 7">
    <name type="scientific">Aldrovandia affinis</name>
    <dbReference type="NCBI Taxonomy" id="143900"/>
    <lineage>
        <taxon>Eukaryota</taxon>
        <taxon>Metazoa</taxon>
        <taxon>Chordata</taxon>
        <taxon>Craniata</taxon>
        <taxon>Vertebrata</taxon>
        <taxon>Euteleostomi</taxon>
        <taxon>Actinopterygii</taxon>
        <taxon>Neopterygii</taxon>
        <taxon>Teleostei</taxon>
        <taxon>Notacanthiformes</taxon>
        <taxon>Halosauridae</taxon>
        <taxon>Aldrovandia</taxon>
    </lineage>
</organism>
<dbReference type="PANTHER" id="PTHR11036">
    <property type="entry name" value="SEMAPHORIN"/>
    <property type="match status" value="1"/>
</dbReference>
<dbReference type="Gene3D" id="2.130.10.10">
    <property type="entry name" value="YVTN repeat-like/Quinoprotein amine dehydrogenase"/>
    <property type="match status" value="1"/>
</dbReference>
<dbReference type="SUPFAM" id="SSF101912">
    <property type="entry name" value="Sema domain"/>
    <property type="match status" value="1"/>
</dbReference>
<dbReference type="GO" id="GO:0030335">
    <property type="term" value="P:positive regulation of cell migration"/>
    <property type="evidence" value="ECO:0007669"/>
    <property type="project" value="TreeGrafter"/>
</dbReference>
<name>A0AAD7RBT2_9TELE</name>
<dbReference type="GO" id="GO:0071526">
    <property type="term" value="P:semaphorin-plexin signaling pathway"/>
    <property type="evidence" value="ECO:0007669"/>
    <property type="project" value="TreeGrafter"/>
</dbReference>
<feature type="region of interest" description="Disordered" evidence="3">
    <location>
        <begin position="1"/>
        <end position="26"/>
    </location>
</feature>
<keyword evidence="4" id="KW-0472">Membrane</keyword>
<evidence type="ECO:0000256" key="1">
    <source>
        <dbReference type="ARBA" id="ARBA00023180"/>
    </source>
</evidence>
<evidence type="ECO:0000313" key="7">
    <source>
        <dbReference type="Proteomes" id="UP001221898"/>
    </source>
</evidence>
<feature type="domain" description="Sema" evidence="5">
    <location>
        <begin position="1"/>
        <end position="151"/>
    </location>
</feature>
<dbReference type="GO" id="GO:0007411">
    <property type="term" value="P:axon guidance"/>
    <property type="evidence" value="ECO:0007669"/>
    <property type="project" value="TreeGrafter"/>
</dbReference>
<dbReference type="InterPro" id="IPR015943">
    <property type="entry name" value="WD40/YVTN_repeat-like_dom_sf"/>
</dbReference>
<evidence type="ECO:0000313" key="6">
    <source>
        <dbReference type="EMBL" id="KAJ8372221.1"/>
    </source>
</evidence>
<comment type="caution">
    <text evidence="6">The sequence shown here is derived from an EMBL/GenBank/DDBJ whole genome shotgun (WGS) entry which is preliminary data.</text>
</comment>
<evidence type="ECO:0000256" key="2">
    <source>
        <dbReference type="PROSITE-ProRule" id="PRU00352"/>
    </source>
</evidence>
<protein>
    <recommendedName>
        <fullName evidence="5">Sema domain-containing protein</fullName>
    </recommendedName>
</protein>
<accession>A0AAD7RBT2</accession>
<dbReference type="PANTHER" id="PTHR11036:SF72">
    <property type="entry name" value="SEMAPHORIN-4F"/>
    <property type="match status" value="1"/>
</dbReference>